<dbReference type="PROSITE" id="PS51257">
    <property type="entry name" value="PROKAR_LIPOPROTEIN"/>
    <property type="match status" value="1"/>
</dbReference>
<evidence type="ECO:0000313" key="2">
    <source>
        <dbReference type="Proteomes" id="UP000293952"/>
    </source>
</evidence>
<dbReference type="OrthoDB" id="5464673at2"/>
<evidence type="ECO:0000313" key="1">
    <source>
        <dbReference type="EMBL" id="RYM33384.1"/>
    </source>
</evidence>
<gene>
    <name evidence="1" type="ORF">ERX46_10610</name>
</gene>
<dbReference type="InterPro" id="IPR032774">
    <property type="entry name" value="WG_beta_rep"/>
</dbReference>
<accession>A0A4Q4KLZ2</accession>
<dbReference type="InterPro" id="IPR011990">
    <property type="entry name" value="TPR-like_helical_dom_sf"/>
</dbReference>
<keyword evidence="2" id="KW-1185">Reference proteome</keyword>
<dbReference type="PANTHER" id="PTHR37841">
    <property type="entry name" value="GLR2918 PROTEIN"/>
    <property type="match status" value="1"/>
</dbReference>
<dbReference type="AlphaFoldDB" id="A0A4Q4KLZ2"/>
<proteinExistence type="predicted"/>
<dbReference type="Proteomes" id="UP000293952">
    <property type="component" value="Unassembled WGS sequence"/>
</dbReference>
<organism evidence="1 2">
    <name type="scientific">Brumimicrobium glaciale</name>
    <dbReference type="NCBI Taxonomy" id="200475"/>
    <lineage>
        <taxon>Bacteria</taxon>
        <taxon>Pseudomonadati</taxon>
        <taxon>Bacteroidota</taxon>
        <taxon>Flavobacteriia</taxon>
        <taxon>Flavobacteriales</taxon>
        <taxon>Crocinitomicaceae</taxon>
        <taxon>Brumimicrobium</taxon>
    </lineage>
</organism>
<evidence type="ECO:0008006" key="3">
    <source>
        <dbReference type="Google" id="ProtNLM"/>
    </source>
</evidence>
<dbReference type="Pfam" id="PF14903">
    <property type="entry name" value="WG_beta_rep"/>
    <property type="match status" value="6"/>
</dbReference>
<dbReference type="Gene3D" id="1.25.40.10">
    <property type="entry name" value="Tetratricopeptide repeat domain"/>
    <property type="match status" value="1"/>
</dbReference>
<dbReference type="PANTHER" id="PTHR37841:SF1">
    <property type="entry name" value="DUF3298 DOMAIN-CONTAINING PROTEIN"/>
    <property type="match status" value="1"/>
</dbReference>
<name>A0A4Q4KLZ2_9FLAO</name>
<comment type="caution">
    <text evidence="1">The sequence shown here is derived from an EMBL/GenBank/DDBJ whole genome shotgun (WGS) entry which is preliminary data.</text>
</comment>
<dbReference type="EMBL" id="SETE01000004">
    <property type="protein sequence ID" value="RYM33384.1"/>
    <property type="molecule type" value="Genomic_DNA"/>
</dbReference>
<reference evidence="1 2" key="1">
    <citation type="submission" date="2019-02" db="EMBL/GenBank/DDBJ databases">
        <title>Genome sequence of the sea-ice species Brumimicrobium glaciale.</title>
        <authorList>
            <person name="Bowman J.P."/>
        </authorList>
    </citation>
    <scope>NUCLEOTIDE SEQUENCE [LARGE SCALE GENOMIC DNA]</scope>
    <source>
        <strain evidence="1 2">IC156</strain>
    </source>
</reference>
<dbReference type="RefSeq" id="WP_130093844.1">
    <property type="nucleotide sequence ID" value="NZ_SETE01000004.1"/>
</dbReference>
<sequence>MNRTKYISIIITSLILLVMGSCKLSKGFEALDAYNYFEAKKYLEKSLKKQESPASYGLSKIYFRNDNPFHNLDSAYHYSLLSVESFKESKEKKQKKWRKKYDYTLEKAKSQRKEISDLGFQNATIDNSVVSYQFFIAKHPWSHFKEVAEKRRDSLAFLEAQSVKTSAAYEEYLKKYENSAWRHKTRSLLYLAQYDESVREGDTKSFLYFINEYPENPLVRDAHYQVYSIETKNGAIPDFRSFIRRFPDNPFLDDAWTSLYRLSIADYRKETIQKFASDYPDFPFQYLITQDLKLVGKQLFHFSENGKYGFMDENGALVINPIYEYAGQFNNGLAVVIKDGVYGYINKDGNQLIDSKYEEAMDFDQGRAIIVEKDMYGLIDVSGAYIFQPEYLDIGEFSEGIAYVQNEIGYQYYTLDGSLAFSTIFDEAFTFQNGIAKVRKGEEKGYIGLDGAFVVSVTEGSLSHFKDSIFVHELRDSMNLMFANGAYLFQTGFDQIGTLVSNRAIIEKDDLFGFIDGKGKIVIPMEHNPYPNYMQFSQFKNDHVILQRLNKYAMIDSLGKSVLPAIFNGIGTYGELIPVTKGQGWGYSSKDVRLKIEYQYDYAFGFENGTAIVEKNNMVGLISLKNEVIIPIQYESIKRLSNTVLLVKIENLYGLISITNDTLIAPEYDRILEISPNFYQLIKDQKITYYDTAKVRLISLKE</sequence>
<protein>
    <recommendedName>
        <fullName evidence="3">WG repeat-containing protein</fullName>
    </recommendedName>
</protein>